<reference evidence="1" key="1">
    <citation type="submission" date="2015-07" db="EMBL/GenBank/DDBJ databases">
        <title>MeaNS - Measles Nucleotide Surveillance Program.</title>
        <authorList>
            <person name="Tran T."/>
            <person name="Druce J."/>
        </authorList>
    </citation>
    <scope>NUCLEOTIDE SEQUENCE</scope>
    <source>
        <strain evidence="1">UCB-OBI-ISO-001</strain>
        <tissue evidence="1">Gonad</tissue>
    </source>
</reference>
<dbReference type="EMBL" id="KQ420536">
    <property type="protein sequence ID" value="KOF79998.1"/>
    <property type="molecule type" value="Genomic_DNA"/>
</dbReference>
<name>A0A0L8GSP0_OCTBM</name>
<sequence>MKFTAYTSGKFKNLTSKATLNLDKRLEYKFVHNWLIEEGRDGGGFKWTNNLMAKGPEHSGELKSLLEYRPGVLLDMEASAISSEFKPIVASLKLRNDRKSIDATGMFKNGPGEYTLSLNISKELKNYAHHFKPKMKITALKRVVMDLDSQIVVSQWGRILLILKLNKMRMNPFVISKPVIMNVGIGRSRRGQQGGLEGKIGYKSGMGNARMVFKIAKQSRISLLYNFGPKLSDQIVVSTKGQEQRLKNSVTYIYSIILISN</sequence>
<accession>A0A0L8GSP0</accession>
<proteinExistence type="predicted"/>
<dbReference type="OrthoDB" id="6484170at2759"/>
<gene>
    <name evidence="1" type="ORF">OCBIM_22028626mg</name>
</gene>
<organism evidence="1">
    <name type="scientific">Octopus bimaculoides</name>
    <name type="common">California two-spotted octopus</name>
    <dbReference type="NCBI Taxonomy" id="37653"/>
    <lineage>
        <taxon>Eukaryota</taxon>
        <taxon>Metazoa</taxon>
        <taxon>Spiralia</taxon>
        <taxon>Lophotrochozoa</taxon>
        <taxon>Mollusca</taxon>
        <taxon>Cephalopoda</taxon>
        <taxon>Coleoidea</taxon>
        <taxon>Octopodiformes</taxon>
        <taxon>Octopoda</taxon>
        <taxon>Incirrata</taxon>
        <taxon>Octopodidae</taxon>
        <taxon>Octopus</taxon>
    </lineage>
</organism>
<dbReference type="AlphaFoldDB" id="A0A0L8GSP0"/>
<protein>
    <submittedName>
        <fullName evidence="1">Uncharacterized protein</fullName>
    </submittedName>
</protein>
<evidence type="ECO:0000313" key="1">
    <source>
        <dbReference type="EMBL" id="KOF79998.1"/>
    </source>
</evidence>